<sequence>MKKYALILILLISCTRNQARKISNNETVNTAKIDSTEIEGKTLYPTSSKNQNVQKYPDTLSIPSKYVVTIPLEINKKKLDIRMLFSKSESLSGGKNYTIAEIEEDTNSLLPKSAYQCIEGTVELQHWQVINKNSYYNTYDYYKNKNFKENDFANKKKMIFRNADYNFITITDMDHDGYEDLLILDLASSMRDNDMYQFYKWSEKEGKFIFVPDFFDKAAFYGWDKTEKYLITGVSDTRERKLYKNKIVGGKLKTVDQCTEYAVSDKFCW</sequence>
<protein>
    <submittedName>
        <fullName evidence="1">Uncharacterized protein</fullName>
    </submittedName>
</protein>
<accession>A0A085ZH47</accession>
<dbReference type="AlphaFoldDB" id="A0A085ZH47"/>
<organism evidence="1 2">
    <name type="scientific">Chryseobacterium luteum</name>
    <dbReference type="NCBI Taxonomy" id="421531"/>
    <lineage>
        <taxon>Bacteria</taxon>
        <taxon>Pseudomonadati</taxon>
        <taxon>Bacteroidota</taxon>
        <taxon>Flavobacteriia</taxon>
        <taxon>Flavobacteriales</taxon>
        <taxon>Weeksellaceae</taxon>
        <taxon>Chryseobacterium group</taxon>
        <taxon>Chryseobacterium</taxon>
    </lineage>
</organism>
<proteinExistence type="predicted"/>
<dbReference type="STRING" id="421531.IX38_10105"/>
<gene>
    <name evidence="1" type="ORF">IX38_10105</name>
</gene>
<dbReference type="EMBL" id="JPRO01000007">
    <property type="protein sequence ID" value="KFF03761.1"/>
    <property type="molecule type" value="Genomic_DNA"/>
</dbReference>
<evidence type="ECO:0000313" key="2">
    <source>
        <dbReference type="Proteomes" id="UP000028703"/>
    </source>
</evidence>
<keyword evidence="2" id="KW-1185">Reference proteome</keyword>
<dbReference type="eggNOG" id="ENOG503113F">
    <property type="taxonomic scope" value="Bacteria"/>
</dbReference>
<reference evidence="1 2" key="1">
    <citation type="submission" date="2014-07" db="EMBL/GenBank/DDBJ databases">
        <title>Genome of Chryseobacterium luteum DSM 18605.</title>
        <authorList>
            <person name="Stropko S.J."/>
            <person name="Pipes S.E."/>
            <person name="Newman J.D."/>
        </authorList>
    </citation>
    <scope>NUCLEOTIDE SEQUENCE [LARGE SCALE GENOMIC DNA]</scope>
    <source>
        <strain evidence="1 2">DSM 18605</strain>
    </source>
</reference>
<dbReference type="OrthoDB" id="1273407at2"/>
<evidence type="ECO:0000313" key="1">
    <source>
        <dbReference type="EMBL" id="KFF03761.1"/>
    </source>
</evidence>
<dbReference type="Proteomes" id="UP000028703">
    <property type="component" value="Unassembled WGS sequence"/>
</dbReference>
<comment type="caution">
    <text evidence="1">The sequence shown here is derived from an EMBL/GenBank/DDBJ whole genome shotgun (WGS) entry which is preliminary data.</text>
</comment>
<dbReference type="RefSeq" id="WP_034704254.1">
    <property type="nucleotide sequence ID" value="NZ_JPRO01000007.1"/>
</dbReference>
<name>A0A085ZH47_9FLAO</name>